<comment type="caution">
    <text evidence="2">The sequence shown here is derived from an EMBL/GenBank/DDBJ whole genome shotgun (WGS) entry which is preliminary data.</text>
</comment>
<accession>A0A645AX19</accession>
<dbReference type="EMBL" id="VSSQ01016211">
    <property type="protein sequence ID" value="MPM57328.1"/>
    <property type="molecule type" value="Genomic_DNA"/>
</dbReference>
<proteinExistence type="predicted"/>
<evidence type="ECO:0000256" key="1">
    <source>
        <dbReference type="ARBA" id="ARBA00023002"/>
    </source>
</evidence>
<gene>
    <name evidence="2" type="ORF">SDC9_104150</name>
</gene>
<dbReference type="Gene3D" id="3.40.50.720">
    <property type="entry name" value="NAD(P)-binding Rossmann-like Domain"/>
    <property type="match status" value="1"/>
</dbReference>
<reference evidence="2" key="1">
    <citation type="submission" date="2019-08" db="EMBL/GenBank/DDBJ databases">
        <authorList>
            <person name="Kucharzyk K."/>
            <person name="Murdoch R.W."/>
            <person name="Higgins S."/>
            <person name="Loffler F."/>
        </authorList>
    </citation>
    <scope>NUCLEOTIDE SEQUENCE</scope>
</reference>
<dbReference type="PANTHER" id="PTHR43157:SF31">
    <property type="entry name" value="PHOSPHATIDYLINOSITOL-GLYCAN BIOSYNTHESIS CLASS F PROTEIN"/>
    <property type="match status" value="1"/>
</dbReference>
<dbReference type="GO" id="GO:0016491">
    <property type="term" value="F:oxidoreductase activity"/>
    <property type="evidence" value="ECO:0007669"/>
    <property type="project" value="UniProtKB-KW"/>
</dbReference>
<keyword evidence="1" id="KW-0560">Oxidoreductase</keyword>
<dbReference type="InterPro" id="IPR036291">
    <property type="entry name" value="NAD(P)-bd_dom_sf"/>
</dbReference>
<organism evidence="2">
    <name type="scientific">bioreactor metagenome</name>
    <dbReference type="NCBI Taxonomy" id="1076179"/>
    <lineage>
        <taxon>unclassified sequences</taxon>
        <taxon>metagenomes</taxon>
        <taxon>ecological metagenomes</taxon>
    </lineage>
</organism>
<dbReference type="SUPFAM" id="SSF51735">
    <property type="entry name" value="NAD(P)-binding Rossmann-fold domains"/>
    <property type="match status" value="1"/>
</dbReference>
<protein>
    <submittedName>
        <fullName evidence="2">Uncharacterized protein</fullName>
    </submittedName>
</protein>
<sequence>MVNYLSSFIMNYILKDKLKSQGKCRIILVNSEGHRFAAWGMRFDDLDWSKRRYSGLKSYGTAKLAELLAMINFDEYFRGSGVSINAMHPGAVKTATGQDNGPLYKWFKKNVLDKTLNPVSVAAEALYYLGVSENLATISGEFFNLTTLEEPAPPALDVESASVLWEISLKMGNLNE</sequence>
<name>A0A645AX19_9ZZZZ</name>
<dbReference type="PANTHER" id="PTHR43157">
    <property type="entry name" value="PHOSPHATIDYLINOSITOL-GLYCAN BIOSYNTHESIS CLASS F PROTEIN-RELATED"/>
    <property type="match status" value="1"/>
</dbReference>
<dbReference type="AlphaFoldDB" id="A0A645AX19"/>
<evidence type="ECO:0000313" key="2">
    <source>
        <dbReference type="EMBL" id="MPM57328.1"/>
    </source>
</evidence>